<evidence type="ECO:0000313" key="9">
    <source>
        <dbReference type="EMBL" id="ADY00755.1"/>
    </source>
</evidence>
<evidence type="ECO:0000256" key="5">
    <source>
        <dbReference type="ARBA" id="ARBA00022692"/>
    </source>
</evidence>
<gene>
    <name evidence="9" type="ordered locus">VMUT_0544</name>
</gene>
<feature type="transmembrane region" description="Helical" evidence="8">
    <location>
        <begin position="174"/>
        <end position="195"/>
    </location>
</feature>
<dbReference type="GeneID" id="10288196"/>
<dbReference type="EMBL" id="CP002529">
    <property type="protein sequence ID" value="ADY00755.1"/>
    <property type="molecule type" value="Genomic_DNA"/>
</dbReference>
<dbReference type="InterPro" id="IPR026046">
    <property type="entry name" value="UBIAD1"/>
</dbReference>
<dbReference type="OrthoDB" id="31413at2157"/>
<keyword evidence="10" id="KW-1185">Reference proteome</keyword>
<feature type="transmembrane region" description="Helical" evidence="8">
    <location>
        <begin position="86"/>
        <end position="107"/>
    </location>
</feature>
<dbReference type="GO" id="GO:0042371">
    <property type="term" value="P:vitamin K biosynthetic process"/>
    <property type="evidence" value="ECO:0007669"/>
    <property type="project" value="TreeGrafter"/>
</dbReference>
<dbReference type="CDD" id="cd13962">
    <property type="entry name" value="PT_UbiA_UBIAD1"/>
    <property type="match status" value="1"/>
</dbReference>
<dbReference type="InterPro" id="IPR000537">
    <property type="entry name" value="UbiA_prenyltransferase"/>
</dbReference>
<evidence type="ECO:0000256" key="8">
    <source>
        <dbReference type="SAM" id="Phobius"/>
    </source>
</evidence>
<dbReference type="GO" id="GO:0009234">
    <property type="term" value="P:menaquinone biosynthetic process"/>
    <property type="evidence" value="ECO:0007669"/>
    <property type="project" value="UniProtKB-UniPathway"/>
</dbReference>
<dbReference type="PANTHER" id="PTHR13929:SF0">
    <property type="entry name" value="UBIA PRENYLTRANSFERASE DOMAIN-CONTAINING PROTEIN 1"/>
    <property type="match status" value="1"/>
</dbReference>
<comment type="pathway">
    <text evidence="2">Quinol/quinone metabolism; menaquinone biosynthesis.</text>
</comment>
<dbReference type="Gene3D" id="1.10.357.140">
    <property type="entry name" value="UbiA prenyltransferase"/>
    <property type="match status" value="1"/>
</dbReference>
<feature type="transmembrane region" description="Helical" evidence="8">
    <location>
        <begin position="44"/>
        <end position="65"/>
    </location>
</feature>
<dbReference type="Pfam" id="PF01040">
    <property type="entry name" value="UbiA"/>
    <property type="match status" value="1"/>
</dbReference>
<keyword evidence="7 8" id="KW-0472">Membrane</keyword>
<dbReference type="RefSeq" id="WP_013603918.1">
    <property type="nucleotide sequence ID" value="NC_015151.1"/>
</dbReference>
<accession>F0QV23</accession>
<dbReference type="GO" id="GO:0004659">
    <property type="term" value="F:prenyltransferase activity"/>
    <property type="evidence" value="ECO:0007669"/>
    <property type="project" value="InterPro"/>
</dbReference>
<dbReference type="Proteomes" id="UP000007485">
    <property type="component" value="Chromosome"/>
</dbReference>
<name>F0QV23_VULM7</name>
<reference evidence="9 10" key="1">
    <citation type="journal article" date="2011" name="J. Bacteriol.">
        <title>Complete genome sequence of 'Vulcanisaeta moutnovskia' strain 768-28, a novel member of the hyperthermophilic crenarchaeal genus vulcanisaeta.</title>
        <authorList>
            <person name="Gumerov V.M."/>
            <person name="Mardanov A.V."/>
            <person name="Beletsky A.V."/>
            <person name="Prokofeva M.I."/>
            <person name="Bonch-Osmolovskaya E.A."/>
            <person name="Ravin N.V."/>
            <person name="Skryabin K.G."/>
        </authorList>
    </citation>
    <scope>NUCLEOTIDE SEQUENCE [LARGE SCALE GENOMIC DNA]</scope>
    <source>
        <strain evidence="9 10">768-28</strain>
    </source>
</reference>
<dbReference type="PANTHER" id="PTHR13929">
    <property type="entry name" value="1,4-DIHYDROXY-2-NAPHTHOATE OCTAPRENYLTRANSFERASE"/>
    <property type="match status" value="1"/>
</dbReference>
<dbReference type="KEGG" id="vmo:VMUT_0544"/>
<comment type="subcellular location">
    <subcellularLocation>
        <location evidence="1">Cell membrane</location>
        <topology evidence="1">Multi-pass membrane protein</topology>
    </subcellularLocation>
</comment>
<keyword evidence="3" id="KW-0474">Menaquinone biosynthesis</keyword>
<dbReference type="HOGENOM" id="CLU_043611_0_1_2"/>
<dbReference type="PIRSF" id="PIRSF005355">
    <property type="entry name" value="UBIAD1"/>
    <property type="match status" value="1"/>
</dbReference>
<dbReference type="eggNOG" id="arCOG00480">
    <property type="taxonomic scope" value="Archaea"/>
</dbReference>
<evidence type="ECO:0000256" key="2">
    <source>
        <dbReference type="ARBA" id="ARBA00004863"/>
    </source>
</evidence>
<sequence>MIGKVLSYLQAWTVIVRAWSMPMTIASISLGAAYAYYLGYRINIVFFILALIGALLLHMSVNVINDYYDTLYGVDAPDVLKYRPHAIFMGIVNTRSMLNIGLILLITGSLIGIYLSIVVSPLILILGITGIFLVYEYTGPPLKLKYRALGELSVFLAWGPLMTLGSIVASTGLINYAVAIVSVPVALLVVATLYANNVRDIERDRGRGAYTLAIRLGSNAKWFYVTLLASAYATQSVLILLRLLPIYTLITIALIPLTIKMIRNATNGVFEHLDETTSLYSLAYTILLVIGLLIRF</sequence>
<feature type="transmembrane region" description="Helical" evidence="8">
    <location>
        <begin position="237"/>
        <end position="257"/>
    </location>
</feature>
<proteinExistence type="predicted"/>
<evidence type="ECO:0000313" key="10">
    <source>
        <dbReference type="Proteomes" id="UP000007485"/>
    </source>
</evidence>
<evidence type="ECO:0000256" key="7">
    <source>
        <dbReference type="ARBA" id="ARBA00023136"/>
    </source>
</evidence>
<feature type="transmembrane region" description="Helical" evidence="8">
    <location>
        <begin position="12"/>
        <end position="38"/>
    </location>
</feature>
<evidence type="ECO:0000256" key="3">
    <source>
        <dbReference type="ARBA" id="ARBA00022428"/>
    </source>
</evidence>
<evidence type="ECO:0000256" key="1">
    <source>
        <dbReference type="ARBA" id="ARBA00004651"/>
    </source>
</evidence>
<evidence type="ECO:0000256" key="6">
    <source>
        <dbReference type="ARBA" id="ARBA00022989"/>
    </source>
</evidence>
<organism evidence="9 10">
    <name type="scientific">Vulcanisaeta moutnovskia (strain 768-28)</name>
    <dbReference type="NCBI Taxonomy" id="985053"/>
    <lineage>
        <taxon>Archaea</taxon>
        <taxon>Thermoproteota</taxon>
        <taxon>Thermoprotei</taxon>
        <taxon>Thermoproteales</taxon>
        <taxon>Thermoproteaceae</taxon>
        <taxon>Vulcanisaeta</taxon>
    </lineage>
</organism>
<keyword evidence="5 8" id="KW-0812">Transmembrane</keyword>
<dbReference type="STRING" id="985053.VMUT_0544"/>
<keyword evidence="4" id="KW-0808">Transferase</keyword>
<dbReference type="AlphaFoldDB" id="F0QV23"/>
<evidence type="ECO:0000256" key="4">
    <source>
        <dbReference type="ARBA" id="ARBA00022679"/>
    </source>
</evidence>
<keyword evidence="6 8" id="KW-1133">Transmembrane helix</keyword>
<dbReference type="InterPro" id="IPR044878">
    <property type="entry name" value="UbiA_sf"/>
</dbReference>
<feature type="transmembrane region" description="Helical" evidence="8">
    <location>
        <begin position="277"/>
        <end position="294"/>
    </location>
</feature>
<dbReference type="GO" id="GO:0005886">
    <property type="term" value="C:plasma membrane"/>
    <property type="evidence" value="ECO:0007669"/>
    <property type="project" value="UniProtKB-SubCell"/>
</dbReference>
<protein>
    <submittedName>
        <fullName evidence="9">Prenyltransferase</fullName>
    </submittedName>
</protein>
<dbReference type="UniPathway" id="UPA00079"/>
<dbReference type="NCBIfam" id="TIGR00751">
    <property type="entry name" value="menA"/>
    <property type="match status" value="1"/>
</dbReference>
<feature type="transmembrane region" description="Helical" evidence="8">
    <location>
        <begin position="113"/>
        <end position="137"/>
    </location>
</feature>